<dbReference type="GO" id="GO:0005739">
    <property type="term" value="C:mitochondrion"/>
    <property type="evidence" value="ECO:0007669"/>
    <property type="project" value="TreeGrafter"/>
</dbReference>
<evidence type="ECO:0008006" key="4">
    <source>
        <dbReference type="Google" id="ProtNLM"/>
    </source>
</evidence>
<proteinExistence type="predicted"/>
<dbReference type="EMBL" id="BSYO01000030">
    <property type="protein sequence ID" value="GMH25944.1"/>
    <property type="molecule type" value="Genomic_DNA"/>
</dbReference>
<accession>A0AAD3TAZ1</accession>
<comment type="caution">
    <text evidence="2">The sequence shown here is derived from an EMBL/GenBank/DDBJ whole genome shotgun (WGS) entry which is preliminary data.</text>
</comment>
<sequence length="96" mass="10493">MARSFSYAKLLSAVVVDNISLALNRRGYAAASQGVVSNLATGESPKLGKASQEETSQSAEKSWVPDPVTGYYRPANRTDEIDVSELRQMFIKNKKP</sequence>
<name>A0AAD3TAZ1_NEPGR</name>
<keyword evidence="3" id="KW-1185">Reference proteome</keyword>
<dbReference type="InterPro" id="IPR004926">
    <property type="entry name" value="LEA_3a"/>
</dbReference>
<dbReference type="GO" id="GO:0006950">
    <property type="term" value="P:response to stress"/>
    <property type="evidence" value="ECO:0007669"/>
    <property type="project" value="TreeGrafter"/>
</dbReference>
<gene>
    <name evidence="2" type="ORF">Nepgr_027787</name>
</gene>
<evidence type="ECO:0000313" key="2">
    <source>
        <dbReference type="EMBL" id="GMH25944.1"/>
    </source>
</evidence>
<evidence type="ECO:0000313" key="3">
    <source>
        <dbReference type="Proteomes" id="UP001279734"/>
    </source>
</evidence>
<dbReference type="PANTHER" id="PTHR33509:SF5">
    <property type="entry name" value="PROTEIN SENESCENCE-ASSOCIATED GENE 21, MITOCHONDRIAL"/>
    <property type="match status" value="1"/>
</dbReference>
<dbReference type="AlphaFoldDB" id="A0AAD3TAZ1"/>
<reference evidence="2" key="1">
    <citation type="submission" date="2023-05" db="EMBL/GenBank/DDBJ databases">
        <title>Nepenthes gracilis genome sequencing.</title>
        <authorList>
            <person name="Fukushima K."/>
        </authorList>
    </citation>
    <scope>NUCLEOTIDE SEQUENCE</scope>
    <source>
        <strain evidence="2">SING2019-196</strain>
    </source>
</reference>
<protein>
    <recommendedName>
        <fullName evidence="4">Late embryogenesis abundant protein Lea5</fullName>
    </recommendedName>
</protein>
<dbReference type="PANTHER" id="PTHR33509">
    <property type="entry name" value="LATE EMBRYOGENIS ABUNDANT PROTEIN 2-RELATED"/>
    <property type="match status" value="1"/>
</dbReference>
<evidence type="ECO:0000256" key="1">
    <source>
        <dbReference type="SAM" id="MobiDB-lite"/>
    </source>
</evidence>
<organism evidence="2 3">
    <name type="scientific">Nepenthes gracilis</name>
    <name type="common">Slender pitcher plant</name>
    <dbReference type="NCBI Taxonomy" id="150966"/>
    <lineage>
        <taxon>Eukaryota</taxon>
        <taxon>Viridiplantae</taxon>
        <taxon>Streptophyta</taxon>
        <taxon>Embryophyta</taxon>
        <taxon>Tracheophyta</taxon>
        <taxon>Spermatophyta</taxon>
        <taxon>Magnoliopsida</taxon>
        <taxon>eudicotyledons</taxon>
        <taxon>Gunneridae</taxon>
        <taxon>Pentapetalae</taxon>
        <taxon>Caryophyllales</taxon>
        <taxon>Nepenthaceae</taxon>
        <taxon>Nepenthes</taxon>
    </lineage>
</organism>
<feature type="region of interest" description="Disordered" evidence="1">
    <location>
        <begin position="40"/>
        <end position="70"/>
    </location>
</feature>
<dbReference type="Proteomes" id="UP001279734">
    <property type="component" value="Unassembled WGS sequence"/>
</dbReference>
<dbReference type="Pfam" id="PF03242">
    <property type="entry name" value="LEA_3a"/>
    <property type="match status" value="1"/>
</dbReference>